<accession>A0A9P7Z959</accession>
<dbReference type="Proteomes" id="UP000887226">
    <property type="component" value="Unassembled WGS sequence"/>
</dbReference>
<dbReference type="AlphaFoldDB" id="A0A9P7Z959"/>
<sequence>EQGGVDEIDAGGSVHDPNVSLEPMDWDSFDEKYKDKFEKMSATEEQLIDEFAALCKSFSFWAAAAGNVDEARGLKRLKTRQRYVQMAERDLMEKKQHYERVVEAFKTALELLGK</sequence>
<name>A0A9P7Z959_9HELO</name>
<protein>
    <submittedName>
        <fullName evidence="2">Uncharacterized protein</fullName>
    </submittedName>
</protein>
<feature type="non-terminal residue" evidence="2">
    <location>
        <position position="1"/>
    </location>
</feature>
<evidence type="ECO:0000256" key="1">
    <source>
        <dbReference type="SAM" id="MobiDB-lite"/>
    </source>
</evidence>
<dbReference type="OrthoDB" id="5335351at2759"/>
<reference evidence="2" key="1">
    <citation type="journal article" date="2021" name="IMA Fungus">
        <title>Genomic characterization of three marine fungi, including Emericellopsis atlantica sp. nov. with signatures of a generalist lifestyle and marine biomass degradation.</title>
        <authorList>
            <person name="Hagestad O.C."/>
            <person name="Hou L."/>
            <person name="Andersen J.H."/>
            <person name="Hansen E.H."/>
            <person name="Altermark B."/>
            <person name="Li C."/>
            <person name="Kuhnert E."/>
            <person name="Cox R.J."/>
            <person name="Crous P.W."/>
            <person name="Spatafora J.W."/>
            <person name="Lail K."/>
            <person name="Amirebrahimi M."/>
            <person name="Lipzen A."/>
            <person name="Pangilinan J."/>
            <person name="Andreopoulos W."/>
            <person name="Hayes R.D."/>
            <person name="Ng V."/>
            <person name="Grigoriev I.V."/>
            <person name="Jackson S.A."/>
            <person name="Sutton T.D.S."/>
            <person name="Dobson A.D.W."/>
            <person name="Rama T."/>
        </authorList>
    </citation>
    <scope>NUCLEOTIDE SEQUENCE</scope>
    <source>
        <strain evidence="2">TRa3180A</strain>
    </source>
</reference>
<feature type="region of interest" description="Disordered" evidence="1">
    <location>
        <begin position="1"/>
        <end position="21"/>
    </location>
</feature>
<proteinExistence type="predicted"/>
<comment type="caution">
    <text evidence="2">The sequence shown here is derived from an EMBL/GenBank/DDBJ whole genome shotgun (WGS) entry which is preliminary data.</text>
</comment>
<evidence type="ECO:0000313" key="2">
    <source>
        <dbReference type="EMBL" id="KAG9247804.1"/>
    </source>
</evidence>
<evidence type="ECO:0000313" key="3">
    <source>
        <dbReference type="Proteomes" id="UP000887226"/>
    </source>
</evidence>
<keyword evidence="3" id="KW-1185">Reference proteome</keyword>
<gene>
    <name evidence="2" type="ORF">BJ878DRAFT_414183</name>
</gene>
<organism evidence="2 3">
    <name type="scientific">Calycina marina</name>
    <dbReference type="NCBI Taxonomy" id="1763456"/>
    <lineage>
        <taxon>Eukaryota</taxon>
        <taxon>Fungi</taxon>
        <taxon>Dikarya</taxon>
        <taxon>Ascomycota</taxon>
        <taxon>Pezizomycotina</taxon>
        <taxon>Leotiomycetes</taxon>
        <taxon>Helotiales</taxon>
        <taxon>Pezizellaceae</taxon>
        <taxon>Calycina</taxon>
    </lineage>
</organism>
<dbReference type="EMBL" id="MU253763">
    <property type="protein sequence ID" value="KAG9247804.1"/>
    <property type="molecule type" value="Genomic_DNA"/>
</dbReference>